<dbReference type="Proteomes" id="UP001259587">
    <property type="component" value="Unassembled WGS sequence"/>
</dbReference>
<sequence>MTSPAQPRFGLFCVASFLLSIAYGATFLLSLLVSAFGGSERDAGQVFAVAMVSTLLAVLASGHVMQRLGAARCIALGAVCLVCASLGFALAPGLGLMLLGCGLLLGVGWGMFYTVGPIMVAAMVEPARRTHCFALLSGSMLAGIGSGPLAGKLAGYAGWPVQAAFACAAVAAALGGLYFWRLGSGLRGAVPQPVDRVQISIAAAASVLRSPSALSIVMVGLGGAIFGGMGSFQTSYAASLGLDYVLFFVGFMGAAIGCRLLIAGWVVKRHPLATSAVLTTLMMIAVLGFGVWVHDSVSYLLTAALLGIGYGLNYSVINGLAANEAPPKLTAQALLLFSLGYFVGVFGFPFIAGKLISQAGVQGMLTSVGVIAGLVWVLSVGRWLRWRLSKAASAPSTL</sequence>
<dbReference type="EMBL" id="JAVDTH010000019">
    <property type="protein sequence ID" value="MDR6713689.1"/>
    <property type="molecule type" value="Genomic_DNA"/>
</dbReference>
<name>A0ACC6K5F0_9PSED</name>
<keyword evidence="2" id="KW-1185">Reference proteome</keyword>
<protein>
    <submittedName>
        <fullName evidence="1">MFS family permease</fullName>
    </submittedName>
</protein>
<evidence type="ECO:0000313" key="1">
    <source>
        <dbReference type="EMBL" id="MDR6713689.1"/>
    </source>
</evidence>
<organism evidence="1 2">
    <name type="scientific">Pseudomonas hunanensis</name>
    <dbReference type="NCBI Taxonomy" id="1247546"/>
    <lineage>
        <taxon>Bacteria</taxon>
        <taxon>Pseudomonadati</taxon>
        <taxon>Pseudomonadota</taxon>
        <taxon>Gammaproteobacteria</taxon>
        <taxon>Pseudomonadales</taxon>
        <taxon>Pseudomonadaceae</taxon>
        <taxon>Pseudomonas</taxon>
    </lineage>
</organism>
<gene>
    <name evidence="1" type="ORF">J2W83_003303</name>
</gene>
<comment type="caution">
    <text evidence="1">The sequence shown here is derived from an EMBL/GenBank/DDBJ whole genome shotgun (WGS) entry which is preliminary data.</text>
</comment>
<evidence type="ECO:0000313" key="2">
    <source>
        <dbReference type="Proteomes" id="UP001259587"/>
    </source>
</evidence>
<proteinExistence type="predicted"/>
<reference evidence="1" key="1">
    <citation type="submission" date="2023-07" db="EMBL/GenBank/DDBJ databases">
        <title>Sorghum-associated microbial communities from plants grown in Nebraska, USA.</title>
        <authorList>
            <person name="Schachtman D."/>
        </authorList>
    </citation>
    <scope>NUCLEOTIDE SEQUENCE</scope>
    <source>
        <strain evidence="1">BE56</strain>
    </source>
</reference>
<accession>A0ACC6K5F0</accession>